<feature type="domain" description="Flavodoxin-like fold" evidence="7">
    <location>
        <begin position="3"/>
        <end position="197"/>
    </location>
</feature>
<gene>
    <name evidence="6" type="primary">azoR</name>
    <name evidence="8" type="ORF">HK44_009950</name>
</gene>
<protein>
    <recommendedName>
        <fullName evidence="6">FMN dependent NADH:quinone oxidoreductase</fullName>
        <ecNumber evidence="6">1.6.5.-</ecNumber>
    </recommendedName>
    <alternativeName>
        <fullName evidence="6">Azo-dye reductase</fullName>
    </alternativeName>
    <alternativeName>
        <fullName evidence="6">FMN-dependent NADH-azo compound oxidoreductase</fullName>
    </alternativeName>
    <alternativeName>
        <fullName evidence="6">FMN-dependent NADH-azoreductase</fullName>
        <ecNumber evidence="6">1.7.1.17</ecNumber>
    </alternativeName>
</protein>
<dbReference type="SUPFAM" id="SSF52218">
    <property type="entry name" value="Flavoproteins"/>
    <property type="match status" value="1"/>
</dbReference>
<evidence type="ECO:0000256" key="2">
    <source>
        <dbReference type="ARBA" id="ARBA00022643"/>
    </source>
</evidence>
<dbReference type="GO" id="GO:0016655">
    <property type="term" value="F:oxidoreductase activity, acting on NAD(P)H, quinone or similar compound as acceptor"/>
    <property type="evidence" value="ECO:0007669"/>
    <property type="project" value="InterPro"/>
</dbReference>
<keyword evidence="4 6" id="KW-0520">NAD</keyword>
<dbReference type="InterPro" id="IPR050104">
    <property type="entry name" value="FMN-dep_NADH:Q_OxRdtase_AzoR1"/>
</dbReference>
<feature type="binding site" evidence="6">
    <location>
        <begin position="16"/>
        <end position="18"/>
    </location>
    <ligand>
        <name>FMN</name>
        <dbReference type="ChEBI" id="CHEBI:58210"/>
    </ligand>
</feature>
<feature type="binding site" evidence="6">
    <location>
        <begin position="96"/>
        <end position="99"/>
    </location>
    <ligand>
        <name>FMN</name>
        <dbReference type="ChEBI" id="CHEBI:58210"/>
    </ligand>
</feature>
<reference evidence="8 9" key="1">
    <citation type="journal article" date="2011" name="J. Bacteriol.">
        <title>Draft genome sequence of the polycyclic aromatic hydrocarbon-degrading, genetically engineered bioluminescent bioreporter Pseudomonas fluorescens HK44.</title>
        <authorList>
            <person name="Chauhan A."/>
            <person name="Layton A.C."/>
            <person name="Williams D.E."/>
            <person name="Smartt A.E."/>
            <person name="Ripp S."/>
            <person name="Karpinets T.V."/>
            <person name="Brown S.D."/>
            <person name="Sayler G.S."/>
        </authorList>
    </citation>
    <scope>NUCLEOTIDE SEQUENCE [LARGE SCALE GENOMIC DNA]</scope>
    <source>
        <strain evidence="8 9">HK44</strain>
    </source>
</reference>
<dbReference type="AlphaFoldDB" id="A0A010T9A6"/>
<comment type="caution">
    <text evidence="8">The sequence shown here is derived from an EMBL/GenBank/DDBJ whole genome shotgun (WGS) entry which is preliminary data.</text>
</comment>
<dbReference type="EMBL" id="AFOY02000015">
    <property type="protein sequence ID" value="EXF93942.1"/>
    <property type="molecule type" value="Genomic_DNA"/>
</dbReference>
<dbReference type="EC" id="1.6.5.-" evidence="6"/>
<dbReference type="PANTHER" id="PTHR43741">
    <property type="entry name" value="FMN-DEPENDENT NADH-AZOREDUCTASE 1"/>
    <property type="match status" value="1"/>
</dbReference>
<keyword evidence="1 6" id="KW-0285">Flavoprotein</keyword>
<dbReference type="Proteomes" id="UP000022611">
    <property type="component" value="Unassembled WGS sequence"/>
</dbReference>
<evidence type="ECO:0000259" key="7">
    <source>
        <dbReference type="Pfam" id="PF02525"/>
    </source>
</evidence>
<dbReference type="eggNOG" id="COG1182">
    <property type="taxonomic scope" value="Bacteria"/>
</dbReference>
<dbReference type="GO" id="GO:0016652">
    <property type="term" value="F:oxidoreductase activity, acting on NAD(P)H as acceptor"/>
    <property type="evidence" value="ECO:0007669"/>
    <property type="project" value="UniProtKB-UniRule"/>
</dbReference>
<dbReference type="Gene3D" id="3.40.50.360">
    <property type="match status" value="1"/>
</dbReference>
<comment type="catalytic activity">
    <reaction evidence="5">
        <text>N,N-dimethyl-1,4-phenylenediamine + anthranilate + 2 NAD(+) = 2-(4-dimethylaminophenyl)diazenylbenzoate + 2 NADH + 2 H(+)</text>
        <dbReference type="Rhea" id="RHEA:55872"/>
        <dbReference type="ChEBI" id="CHEBI:15378"/>
        <dbReference type="ChEBI" id="CHEBI:15783"/>
        <dbReference type="ChEBI" id="CHEBI:16567"/>
        <dbReference type="ChEBI" id="CHEBI:57540"/>
        <dbReference type="ChEBI" id="CHEBI:57945"/>
        <dbReference type="ChEBI" id="CHEBI:71579"/>
        <dbReference type="EC" id="1.7.1.17"/>
    </reaction>
    <physiologicalReaction direction="right-to-left" evidence="5">
        <dbReference type="Rhea" id="RHEA:55874"/>
    </physiologicalReaction>
</comment>
<evidence type="ECO:0000256" key="6">
    <source>
        <dbReference type="HAMAP-Rule" id="MF_01216"/>
    </source>
</evidence>
<dbReference type="OrthoDB" id="9787136at2"/>
<evidence type="ECO:0000256" key="4">
    <source>
        <dbReference type="ARBA" id="ARBA00023027"/>
    </source>
</evidence>
<accession>A0A010T9A6</accession>
<dbReference type="GO" id="GO:0010181">
    <property type="term" value="F:FMN binding"/>
    <property type="evidence" value="ECO:0007669"/>
    <property type="project" value="UniProtKB-UniRule"/>
</dbReference>
<comment type="function">
    <text evidence="6">Quinone reductase that provides resistance to thiol-specific stress caused by electrophilic quinones.</text>
</comment>
<evidence type="ECO:0000256" key="1">
    <source>
        <dbReference type="ARBA" id="ARBA00022630"/>
    </source>
</evidence>
<dbReference type="HOGENOM" id="CLU_088964_0_0_6"/>
<dbReference type="InterPro" id="IPR003680">
    <property type="entry name" value="Flavodoxin_fold"/>
</dbReference>
<dbReference type="InterPro" id="IPR029039">
    <property type="entry name" value="Flavoprotein-like_sf"/>
</dbReference>
<keyword evidence="2 6" id="KW-0288">FMN</keyword>
<comment type="subunit">
    <text evidence="6">Homodimer.</text>
</comment>
<name>A0A010T9A6_PSEFL</name>
<comment type="catalytic activity">
    <reaction evidence="6">
        <text>2 a quinone + NADH + H(+) = 2 a 1,4-benzosemiquinone + NAD(+)</text>
        <dbReference type="Rhea" id="RHEA:65952"/>
        <dbReference type="ChEBI" id="CHEBI:15378"/>
        <dbReference type="ChEBI" id="CHEBI:57540"/>
        <dbReference type="ChEBI" id="CHEBI:57945"/>
        <dbReference type="ChEBI" id="CHEBI:132124"/>
        <dbReference type="ChEBI" id="CHEBI:134225"/>
    </reaction>
</comment>
<dbReference type="EC" id="1.7.1.17" evidence="6"/>
<dbReference type="HAMAP" id="MF_01216">
    <property type="entry name" value="Azoreductase_type1"/>
    <property type="match status" value="1"/>
</dbReference>
<evidence type="ECO:0000256" key="5">
    <source>
        <dbReference type="ARBA" id="ARBA00048542"/>
    </source>
</evidence>
<dbReference type="InterPro" id="IPR023048">
    <property type="entry name" value="NADH:quinone_OxRdtase_FMN_depd"/>
</dbReference>
<dbReference type="RefSeq" id="WP_019692460.1">
    <property type="nucleotide sequence ID" value="NZ_AFOY02000015.1"/>
</dbReference>
<evidence type="ECO:0000256" key="3">
    <source>
        <dbReference type="ARBA" id="ARBA00023002"/>
    </source>
</evidence>
<dbReference type="GO" id="GO:0009055">
    <property type="term" value="F:electron transfer activity"/>
    <property type="evidence" value="ECO:0007669"/>
    <property type="project" value="UniProtKB-UniRule"/>
</dbReference>
<evidence type="ECO:0000313" key="9">
    <source>
        <dbReference type="Proteomes" id="UP000022611"/>
    </source>
</evidence>
<keyword evidence="3 6" id="KW-0560">Oxidoreductase</keyword>
<proteinExistence type="inferred from homology"/>
<dbReference type="Pfam" id="PF02525">
    <property type="entry name" value="Flavodoxin_2"/>
    <property type="match status" value="1"/>
</dbReference>
<feature type="binding site" evidence="6">
    <location>
        <position position="10"/>
    </location>
    <ligand>
        <name>FMN</name>
        <dbReference type="ChEBI" id="CHEBI:58210"/>
    </ligand>
</feature>
<comment type="caution">
    <text evidence="6">Lacks conserved residue(s) required for the propagation of feature annotation.</text>
</comment>
<dbReference type="PANTHER" id="PTHR43741:SF2">
    <property type="entry name" value="FMN-DEPENDENT NADH:QUINONE OXIDOREDUCTASE"/>
    <property type="match status" value="1"/>
</dbReference>
<comment type="cofactor">
    <cofactor evidence="6">
        <name>FMN</name>
        <dbReference type="ChEBI" id="CHEBI:58210"/>
    </cofactor>
    <text evidence="6">Binds 1 FMN per subunit.</text>
</comment>
<dbReference type="PATRIC" id="fig|1042209.11.peg.4392"/>
<comment type="similarity">
    <text evidence="6">Belongs to the azoreductase type 1 family.</text>
</comment>
<evidence type="ECO:0000313" key="8">
    <source>
        <dbReference type="EMBL" id="EXF93942.1"/>
    </source>
</evidence>
<comment type="function">
    <text evidence="6">Also exhibits azoreductase activity. Catalyzes the reductive cleavage of the azo bond in aromatic azo compounds to the corresponding amines.</text>
</comment>
<sequence>MSRVLIIESSARQQDSVSRQLTQTFISQWKAAHPADQITVRDLATHPVPHLDANLLGGWMKPAEQRNEIEQSSLERSNLLTDELLAADVLVMAAPMYNFAIPSTLKAWLDHVLRAGVTFKYTETGPQGLLSGKRAYVLTARGGIYAGSTSDHQEPYLRQVMAFIGIHDVTFIHAEGMNLGGDFHEKGLNQANAKLAQVA</sequence>
<organism evidence="8 9">
    <name type="scientific">Pseudomonas fluorescens HK44</name>
    <dbReference type="NCBI Taxonomy" id="1042209"/>
    <lineage>
        <taxon>Bacteria</taxon>
        <taxon>Pseudomonadati</taxon>
        <taxon>Pseudomonadota</taxon>
        <taxon>Gammaproteobacteria</taxon>
        <taxon>Pseudomonadales</taxon>
        <taxon>Pseudomonadaceae</taxon>
        <taxon>Pseudomonas</taxon>
    </lineage>
</organism>